<dbReference type="GO" id="GO:0008864">
    <property type="term" value="F:formyltetrahydrofolate deformylase activity"/>
    <property type="evidence" value="ECO:0007669"/>
    <property type="project" value="InterPro"/>
</dbReference>
<name>A0A1I5IEU3_PSUAM</name>
<dbReference type="AlphaFoldDB" id="A0A1I5IEU3"/>
<feature type="domain" description="ACT" evidence="3">
    <location>
        <begin position="33"/>
        <end position="106"/>
    </location>
</feature>
<dbReference type="InterPro" id="IPR045865">
    <property type="entry name" value="ACT-like_dom_sf"/>
</dbReference>
<dbReference type="Proteomes" id="UP000199614">
    <property type="component" value="Unassembled WGS sequence"/>
</dbReference>
<feature type="non-terminal residue" evidence="4">
    <location>
        <position position="218"/>
    </location>
</feature>
<dbReference type="CDD" id="cd04875">
    <property type="entry name" value="ACT_F4HF-DF"/>
    <property type="match status" value="1"/>
</dbReference>
<keyword evidence="5" id="KW-1185">Reference proteome</keyword>
<dbReference type="InterPro" id="IPR044074">
    <property type="entry name" value="PurU_ACT"/>
</dbReference>
<dbReference type="RefSeq" id="WP_143105693.1">
    <property type="nucleotide sequence ID" value="NZ_FOUY01000098.1"/>
</dbReference>
<dbReference type="SUPFAM" id="SSF55021">
    <property type="entry name" value="ACT-like"/>
    <property type="match status" value="1"/>
</dbReference>
<dbReference type="Pfam" id="PF01842">
    <property type="entry name" value="ACT"/>
    <property type="match status" value="1"/>
</dbReference>
<dbReference type="PROSITE" id="PS51671">
    <property type="entry name" value="ACT"/>
    <property type="match status" value="1"/>
</dbReference>
<evidence type="ECO:0000256" key="2">
    <source>
        <dbReference type="ARBA" id="ARBA00022801"/>
    </source>
</evidence>
<dbReference type="PRINTS" id="PR01575">
    <property type="entry name" value="FFH4HYDRLASE"/>
</dbReference>
<dbReference type="EMBL" id="FOUY01000098">
    <property type="protein sequence ID" value="SFO58972.1"/>
    <property type="molecule type" value="Genomic_DNA"/>
</dbReference>
<dbReference type="PANTHER" id="PTHR42706:SF1">
    <property type="entry name" value="FORMYLTETRAHYDROFOLATE DEFORMYLASE 2, MITOCHONDRIAL"/>
    <property type="match status" value="1"/>
</dbReference>
<dbReference type="GO" id="GO:0006730">
    <property type="term" value="P:one-carbon metabolic process"/>
    <property type="evidence" value="ECO:0007669"/>
    <property type="project" value="UniProtKB-KW"/>
</dbReference>
<evidence type="ECO:0000313" key="4">
    <source>
        <dbReference type="EMBL" id="SFO58972.1"/>
    </source>
</evidence>
<gene>
    <name evidence="4" type="ORF">SAMN05216207_10988</name>
</gene>
<dbReference type="OrthoDB" id="9806170at2"/>
<dbReference type="STRING" id="260086.SAMN05216207_10988"/>
<organism evidence="4 5">
    <name type="scientific">Pseudonocardia ammonioxydans</name>
    <dbReference type="NCBI Taxonomy" id="260086"/>
    <lineage>
        <taxon>Bacteria</taxon>
        <taxon>Bacillati</taxon>
        <taxon>Actinomycetota</taxon>
        <taxon>Actinomycetes</taxon>
        <taxon>Pseudonocardiales</taxon>
        <taxon>Pseudonocardiaceae</taxon>
        <taxon>Pseudonocardia</taxon>
    </lineage>
</organism>
<accession>A0A1I5IEU3</accession>
<protein>
    <submittedName>
        <fullName evidence="4">Formyltetrahydrofolate deformylase</fullName>
    </submittedName>
</protein>
<dbReference type="InterPro" id="IPR002912">
    <property type="entry name" value="ACT_dom"/>
</dbReference>
<dbReference type="Gene3D" id="3.40.50.170">
    <property type="entry name" value="Formyl transferase, N-terminal domain"/>
    <property type="match status" value="1"/>
</dbReference>
<dbReference type="Gene3D" id="3.30.70.260">
    <property type="match status" value="1"/>
</dbReference>
<dbReference type="InterPro" id="IPR036477">
    <property type="entry name" value="Formyl_transf_N_sf"/>
</dbReference>
<proteinExistence type="predicted"/>
<dbReference type="InterPro" id="IPR004810">
    <property type="entry name" value="PurU"/>
</dbReference>
<dbReference type="SUPFAM" id="SSF53328">
    <property type="entry name" value="Formyltransferase"/>
    <property type="match status" value="1"/>
</dbReference>
<reference evidence="4 5" key="1">
    <citation type="submission" date="2016-10" db="EMBL/GenBank/DDBJ databases">
        <authorList>
            <person name="de Groot N.N."/>
        </authorList>
    </citation>
    <scope>NUCLEOTIDE SEQUENCE [LARGE SCALE GENOMIC DNA]</scope>
    <source>
        <strain evidence="4 5">CGMCC 4.1877</strain>
    </source>
</reference>
<dbReference type="GO" id="GO:0006189">
    <property type="term" value="P:'de novo' IMP biosynthetic process"/>
    <property type="evidence" value="ECO:0007669"/>
    <property type="project" value="InterPro"/>
</dbReference>
<keyword evidence="2" id="KW-0378">Hydrolase</keyword>
<dbReference type="InterPro" id="IPR002376">
    <property type="entry name" value="Formyl_transf_N"/>
</dbReference>
<evidence type="ECO:0000259" key="3">
    <source>
        <dbReference type="PROSITE" id="PS51671"/>
    </source>
</evidence>
<keyword evidence="1" id="KW-0554">One-carbon metabolism</keyword>
<dbReference type="PANTHER" id="PTHR42706">
    <property type="entry name" value="FORMYLTETRAHYDROFOLATE DEFORMYLASE"/>
    <property type="match status" value="1"/>
</dbReference>
<evidence type="ECO:0000313" key="5">
    <source>
        <dbReference type="Proteomes" id="UP000199614"/>
    </source>
</evidence>
<evidence type="ECO:0000256" key="1">
    <source>
        <dbReference type="ARBA" id="ARBA00022563"/>
    </source>
</evidence>
<dbReference type="Pfam" id="PF00551">
    <property type="entry name" value="Formyl_trans_N"/>
    <property type="match status" value="1"/>
</dbReference>
<sequence>MNEVSSGLPDSAVVAPDRRSHWARDGALHDHGRLLMSCQDGPGIVASVTAFLHERGANIVHADQNSTDPEGGKFFQRIVFHLPDLVERLPGLRREFGEQVAGRFAMGFQMNAAEVPKRVALFVSRFDHCLLDLLWRWRRGELPVEIVQVVSNHPDLEKDVAGFDVPYAHIPVTRERKAEAEQQQLELLAGRVDLVVLARYMQVLSGDFLGRVGVPAIN</sequence>